<protein>
    <submittedName>
        <fullName evidence="2">Uncharacterized protein</fullName>
    </submittedName>
</protein>
<reference evidence="2 3" key="1">
    <citation type="submission" date="2024-09" db="EMBL/GenBank/DDBJ databases">
        <authorList>
            <person name="Sun Q."/>
            <person name="Mori K."/>
        </authorList>
    </citation>
    <scope>NUCLEOTIDE SEQUENCE [LARGE SCALE GENOMIC DNA]</scope>
    <source>
        <strain evidence="2 3">CCM 8626</strain>
    </source>
</reference>
<dbReference type="EMBL" id="JBHLXG010000018">
    <property type="protein sequence ID" value="MFC0228452.1"/>
    <property type="molecule type" value="Genomic_DNA"/>
</dbReference>
<evidence type="ECO:0000256" key="1">
    <source>
        <dbReference type="SAM" id="SignalP"/>
    </source>
</evidence>
<keyword evidence="3" id="KW-1185">Reference proteome</keyword>
<organism evidence="2 3">
    <name type="scientific">Serratia aquatilis</name>
    <dbReference type="NCBI Taxonomy" id="1737515"/>
    <lineage>
        <taxon>Bacteria</taxon>
        <taxon>Pseudomonadati</taxon>
        <taxon>Pseudomonadota</taxon>
        <taxon>Gammaproteobacteria</taxon>
        <taxon>Enterobacterales</taxon>
        <taxon>Yersiniaceae</taxon>
        <taxon>Serratia</taxon>
    </lineage>
</organism>
<gene>
    <name evidence="2" type="ORF">ACFFJ3_18440</name>
</gene>
<evidence type="ECO:0000313" key="3">
    <source>
        <dbReference type="Proteomes" id="UP001589792"/>
    </source>
</evidence>
<keyword evidence="1" id="KW-0732">Signal</keyword>
<feature type="signal peptide" evidence="1">
    <location>
        <begin position="1"/>
        <end position="22"/>
    </location>
</feature>
<sequence>MKLFSRHSFALCSLIVPVWANATLPLPQPIEVQEAIGRTLDTIEIPIPDTDDRKARTAYLIQKSSIESVRSAEVLQISGCVSEGSQKINCIIQMDYGTGIIPYISVPLEYKNNQWEAPIFATIMDQEPDWRLPVPAPTLEQAQKVAKQFAEKETDEDSKLLASGLIKIVSLKQDCQLDKHDGTVSCESKISRRETKEQQEVTTELMIEFHLKGSEWQFGRAPRTEKGDTPDN</sequence>
<feature type="chain" id="PRO_5045651670" evidence="1">
    <location>
        <begin position="23"/>
        <end position="232"/>
    </location>
</feature>
<proteinExistence type="predicted"/>
<evidence type="ECO:0000313" key="2">
    <source>
        <dbReference type="EMBL" id="MFC0228452.1"/>
    </source>
</evidence>
<comment type="caution">
    <text evidence="2">The sequence shown here is derived from an EMBL/GenBank/DDBJ whole genome shotgun (WGS) entry which is preliminary data.</text>
</comment>
<name>A0ABV6EHH3_9GAMM</name>
<dbReference type="RefSeq" id="WP_380678061.1">
    <property type="nucleotide sequence ID" value="NZ_CP173186.1"/>
</dbReference>
<accession>A0ABV6EHH3</accession>
<dbReference type="Proteomes" id="UP001589792">
    <property type="component" value="Unassembled WGS sequence"/>
</dbReference>